<proteinExistence type="predicted"/>
<accession>A0A225W5Y3</accession>
<keyword evidence="2" id="KW-1185">Reference proteome</keyword>
<organism evidence="1 2">
    <name type="scientific">Phytophthora megakarya</name>
    <dbReference type="NCBI Taxonomy" id="4795"/>
    <lineage>
        <taxon>Eukaryota</taxon>
        <taxon>Sar</taxon>
        <taxon>Stramenopiles</taxon>
        <taxon>Oomycota</taxon>
        <taxon>Peronosporomycetes</taxon>
        <taxon>Peronosporales</taxon>
        <taxon>Peronosporaceae</taxon>
        <taxon>Phytophthora</taxon>
    </lineage>
</organism>
<evidence type="ECO:0000313" key="2">
    <source>
        <dbReference type="Proteomes" id="UP000198211"/>
    </source>
</evidence>
<reference evidence="2" key="1">
    <citation type="submission" date="2017-03" db="EMBL/GenBank/DDBJ databases">
        <title>Phytopthora megakarya and P. palmivora, two closely related causual agents of cacao black pod achieved similar genome size and gene model numbers by different mechanisms.</title>
        <authorList>
            <person name="Ali S."/>
            <person name="Shao J."/>
            <person name="Larry D.J."/>
            <person name="Kronmiller B."/>
            <person name="Shen D."/>
            <person name="Strem M.D."/>
            <person name="Melnick R.L."/>
            <person name="Guiltinan M.J."/>
            <person name="Tyler B.M."/>
            <person name="Meinhardt L.W."/>
            <person name="Bailey B.A."/>
        </authorList>
    </citation>
    <scope>NUCLEOTIDE SEQUENCE [LARGE SCALE GENOMIC DNA]</scope>
    <source>
        <strain evidence="2">zdho120</strain>
    </source>
</reference>
<dbReference type="OrthoDB" id="10039566at2759"/>
<sequence>MSNQTFRVVMSEASSALECVITGLFGGGIEVYVRGNTAYSTRYTQFKEAVSKVNMTVKYRLPRH</sequence>
<dbReference type="AlphaFoldDB" id="A0A225W5Y3"/>
<gene>
    <name evidence="1" type="ORF">PHMEG_00013579</name>
</gene>
<evidence type="ECO:0000313" key="1">
    <source>
        <dbReference type="EMBL" id="OWZ13153.1"/>
    </source>
</evidence>
<dbReference type="STRING" id="4795.A0A225W5Y3"/>
<comment type="caution">
    <text evidence="1">The sequence shown here is derived from an EMBL/GenBank/DDBJ whole genome shotgun (WGS) entry which is preliminary data.</text>
</comment>
<dbReference type="Proteomes" id="UP000198211">
    <property type="component" value="Unassembled WGS sequence"/>
</dbReference>
<dbReference type="EMBL" id="NBNE01001657">
    <property type="protein sequence ID" value="OWZ13153.1"/>
    <property type="molecule type" value="Genomic_DNA"/>
</dbReference>
<name>A0A225W5Y3_9STRA</name>
<protein>
    <submittedName>
        <fullName evidence="1">Uncharacterized protein</fullName>
    </submittedName>
</protein>